<dbReference type="InterPro" id="IPR036113">
    <property type="entry name" value="Asp/Glu-ADT_sf_sub_c"/>
</dbReference>
<dbReference type="AlphaFoldDB" id="A0A1F5SQ35"/>
<sequence length="96" mass="10914">MKLKKEETQHIADLARLELTDEELERYGSQLSGVLNYIDELKEVDTAKVAPTAQVTGLENIMRADEVEAWPQDEVEMALGQAPEREGEYIKVKRVL</sequence>
<dbReference type="InterPro" id="IPR003837">
    <property type="entry name" value="GatC"/>
</dbReference>
<dbReference type="STRING" id="1797995.A2242_02065"/>
<dbReference type="EC" id="6.3.5.-" evidence="1"/>
<gene>
    <name evidence="1" type="primary">gatC</name>
    <name evidence="2" type="ORF">A2242_02065</name>
</gene>
<dbReference type="PANTHER" id="PTHR15004">
    <property type="entry name" value="GLUTAMYL-TRNA(GLN) AMIDOTRANSFERASE SUBUNIT C, MITOCHONDRIAL"/>
    <property type="match status" value="1"/>
</dbReference>
<accession>A0A1F5SQ35</accession>
<dbReference type="GO" id="GO:0050566">
    <property type="term" value="F:asparaginyl-tRNA synthase (glutamine-hydrolyzing) activity"/>
    <property type="evidence" value="ECO:0007669"/>
    <property type="project" value="RHEA"/>
</dbReference>
<dbReference type="Pfam" id="PF02686">
    <property type="entry name" value="GatC"/>
    <property type="match status" value="1"/>
</dbReference>
<comment type="similarity">
    <text evidence="1">Belongs to the GatC family.</text>
</comment>
<comment type="caution">
    <text evidence="2">The sequence shown here is derived from an EMBL/GenBank/DDBJ whole genome shotgun (WGS) entry which is preliminary data.</text>
</comment>
<evidence type="ECO:0000313" key="2">
    <source>
        <dbReference type="EMBL" id="OGF28790.1"/>
    </source>
</evidence>
<dbReference type="Gene3D" id="1.10.20.60">
    <property type="entry name" value="Glu-tRNAGln amidotransferase C subunit, N-terminal domain"/>
    <property type="match status" value="1"/>
</dbReference>
<comment type="subunit">
    <text evidence="1">Heterotrimer of A, B and C subunits.</text>
</comment>
<dbReference type="PANTHER" id="PTHR15004:SF0">
    <property type="entry name" value="GLUTAMYL-TRNA(GLN) AMIDOTRANSFERASE SUBUNIT C, MITOCHONDRIAL"/>
    <property type="match status" value="1"/>
</dbReference>
<evidence type="ECO:0000256" key="1">
    <source>
        <dbReference type="HAMAP-Rule" id="MF_00122"/>
    </source>
</evidence>
<organism evidence="2 3">
    <name type="scientific">Candidatus Falkowbacteria bacterium RIFOXYA2_FULL_47_9</name>
    <dbReference type="NCBI Taxonomy" id="1797995"/>
    <lineage>
        <taxon>Bacteria</taxon>
        <taxon>Candidatus Falkowiibacteriota</taxon>
    </lineage>
</organism>
<dbReference type="GO" id="GO:0006450">
    <property type="term" value="P:regulation of translational fidelity"/>
    <property type="evidence" value="ECO:0007669"/>
    <property type="project" value="InterPro"/>
</dbReference>
<dbReference type="GO" id="GO:0006412">
    <property type="term" value="P:translation"/>
    <property type="evidence" value="ECO:0007669"/>
    <property type="project" value="UniProtKB-UniRule"/>
</dbReference>
<dbReference type="GO" id="GO:0070681">
    <property type="term" value="P:glutaminyl-tRNAGln biosynthesis via transamidation"/>
    <property type="evidence" value="ECO:0007669"/>
    <property type="project" value="TreeGrafter"/>
</dbReference>
<dbReference type="EMBL" id="MFGC01000006">
    <property type="protein sequence ID" value="OGF28790.1"/>
    <property type="molecule type" value="Genomic_DNA"/>
</dbReference>
<reference evidence="2 3" key="1">
    <citation type="journal article" date="2016" name="Nat. Commun.">
        <title>Thousands of microbial genomes shed light on interconnected biogeochemical processes in an aquifer system.</title>
        <authorList>
            <person name="Anantharaman K."/>
            <person name="Brown C.T."/>
            <person name="Hug L.A."/>
            <person name="Sharon I."/>
            <person name="Castelle C.J."/>
            <person name="Probst A.J."/>
            <person name="Thomas B.C."/>
            <person name="Singh A."/>
            <person name="Wilkins M.J."/>
            <person name="Karaoz U."/>
            <person name="Brodie E.L."/>
            <person name="Williams K.H."/>
            <person name="Hubbard S.S."/>
            <person name="Banfield J.F."/>
        </authorList>
    </citation>
    <scope>NUCLEOTIDE SEQUENCE [LARGE SCALE GENOMIC DNA]</scope>
</reference>
<keyword evidence="1" id="KW-0436">Ligase</keyword>
<comment type="catalytic activity">
    <reaction evidence="1">
        <text>L-glutamyl-tRNA(Gln) + L-glutamine + ATP + H2O = L-glutaminyl-tRNA(Gln) + L-glutamate + ADP + phosphate + H(+)</text>
        <dbReference type="Rhea" id="RHEA:17521"/>
        <dbReference type="Rhea" id="RHEA-COMP:9681"/>
        <dbReference type="Rhea" id="RHEA-COMP:9684"/>
        <dbReference type="ChEBI" id="CHEBI:15377"/>
        <dbReference type="ChEBI" id="CHEBI:15378"/>
        <dbReference type="ChEBI" id="CHEBI:29985"/>
        <dbReference type="ChEBI" id="CHEBI:30616"/>
        <dbReference type="ChEBI" id="CHEBI:43474"/>
        <dbReference type="ChEBI" id="CHEBI:58359"/>
        <dbReference type="ChEBI" id="CHEBI:78520"/>
        <dbReference type="ChEBI" id="CHEBI:78521"/>
        <dbReference type="ChEBI" id="CHEBI:456216"/>
    </reaction>
</comment>
<keyword evidence="1" id="KW-0648">Protein biosynthesis</keyword>
<protein>
    <recommendedName>
        <fullName evidence="1">Aspartyl/glutamyl-tRNA(Asn/Gln) amidotransferase subunit C</fullName>
        <shortName evidence="1">Asp/Glu-ADT subunit C</shortName>
        <ecNumber evidence="1">6.3.5.-</ecNumber>
    </recommendedName>
</protein>
<dbReference type="NCBIfam" id="TIGR00135">
    <property type="entry name" value="gatC"/>
    <property type="match status" value="1"/>
</dbReference>
<dbReference type="Proteomes" id="UP000178925">
    <property type="component" value="Unassembled WGS sequence"/>
</dbReference>
<keyword evidence="1" id="KW-0067">ATP-binding</keyword>
<proteinExistence type="inferred from homology"/>
<dbReference type="GO" id="GO:0050567">
    <property type="term" value="F:glutaminyl-tRNA synthase (glutamine-hydrolyzing) activity"/>
    <property type="evidence" value="ECO:0007669"/>
    <property type="project" value="UniProtKB-UniRule"/>
</dbReference>
<evidence type="ECO:0000313" key="3">
    <source>
        <dbReference type="Proteomes" id="UP000178925"/>
    </source>
</evidence>
<dbReference type="HAMAP" id="MF_00122">
    <property type="entry name" value="GatC"/>
    <property type="match status" value="1"/>
</dbReference>
<comment type="function">
    <text evidence="1">Allows the formation of correctly charged Asn-tRNA(Asn) or Gln-tRNA(Gln) through the transamidation of misacylated Asp-tRNA(Asn) or Glu-tRNA(Gln) in organisms which lack either or both of asparaginyl-tRNA or glutaminyl-tRNA synthetases. The reaction takes place in the presence of glutamine and ATP through an activated phospho-Asp-tRNA(Asn) or phospho-Glu-tRNA(Gln).</text>
</comment>
<name>A0A1F5SQ35_9BACT</name>
<comment type="catalytic activity">
    <reaction evidence="1">
        <text>L-aspartyl-tRNA(Asn) + L-glutamine + ATP + H2O = L-asparaginyl-tRNA(Asn) + L-glutamate + ADP + phosphate + 2 H(+)</text>
        <dbReference type="Rhea" id="RHEA:14513"/>
        <dbReference type="Rhea" id="RHEA-COMP:9674"/>
        <dbReference type="Rhea" id="RHEA-COMP:9677"/>
        <dbReference type="ChEBI" id="CHEBI:15377"/>
        <dbReference type="ChEBI" id="CHEBI:15378"/>
        <dbReference type="ChEBI" id="CHEBI:29985"/>
        <dbReference type="ChEBI" id="CHEBI:30616"/>
        <dbReference type="ChEBI" id="CHEBI:43474"/>
        <dbReference type="ChEBI" id="CHEBI:58359"/>
        <dbReference type="ChEBI" id="CHEBI:78515"/>
        <dbReference type="ChEBI" id="CHEBI:78516"/>
        <dbReference type="ChEBI" id="CHEBI:456216"/>
    </reaction>
</comment>
<keyword evidence="1" id="KW-0547">Nucleotide-binding</keyword>
<dbReference type="GO" id="GO:0005524">
    <property type="term" value="F:ATP binding"/>
    <property type="evidence" value="ECO:0007669"/>
    <property type="project" value="UniProtKB-KW"/>
</dbReference>
<dbReference type="SUPFAM" id="SSF141000">
    <property type="entry name" value="Glu-tRNAGln amidotransferase C subunit"/>
    <property type="match status" value="1"/>
</dbReference>